<reference evidence="1 2" key="1">
    <citation type="submission" date="2019-10" db="EMBL/GenBank/DDBJ databases">
        <title>Whole genome shotgun sequence of Streptomyces angustmyceticus NBRC 3934.</title>
        <authorList>
            <person name="Hosoyama A."/>
            <person name="Ichikawa N."/>
            <person name="Kimura A."/>
            <person name="Kitahashi Y."/>
            <person name="Komaki H."/>
            <person name="Uohara A."/>
        </authorList>
    </citation>
    <scope>NUCLEOTIDE SEQUENCE [LARGE SCALE GENOMIC DNA]</scope>
    <source>
        <strain evidence="1 2">NBRC 3934</strain>
    </source>
</reference>
<keyword evidence="2" id="KW-1185">Reference proteome</keyword>
<comment type="caution">
    <text evidence="1">The sequence shown here is derived from an EMBL/GenBank/DDBJ whole genome shotgun (WGS) entry which is preliminary data.</text>
</comment>
<evidence type="ECO:0000313" key="1">
    <source>
        <dbReference type="EMBL" id="GES34229.1"/>
    </source>
</evidence>
<dbReference type="InterPro" id="IPR027417">
    <property type="entry name" value="P-loop_NTPase"/>
</dbReference>
<sequence length="302" mass="32269">MVPAAGLREASAACAEGVAAPAAAASAAARTVRRGAELVMVVVPQSDAYEWVRRVGPGPRAGTGGSAVAQLFPFPARFGRHREARRPTNMGVDHWRAREPGPRTYAGAMDRDLTSLAARLRALPPSCGPVRLIAVDGHAGSGKSTFAGRLAGALGDAPVVHTDDLATHDELFAWSGRFADQILRPLSRGGTARYGVYDWVRGEFTEERALAPAPLVLVEGVGAGRRALRPYLAALLWMELASEHSWARGRLRDGPGLSTFWSGWIPAERAHFAADPSRPYADFLVHQKQVGYEVLMGPPEAP</sequence>
<name>A0A5J4LRQ4_9ACTN</name>
<dbReference type="Gene3D" id="3.40.50.300">
    <property type="entry name" value="P-loop containing nucleotide triphosphate hydrolases"/>
    <property type="match status" value="1"/>
</dbReference>
<proteinExistence type="predicted"/>
<organism evidence="1 2">
    <name type="scientific">Streptomyces angustmyceticus</name>
    <dbReference type="NCBI Taxonomy" id="285578"/>
    <lineage>
        <taxon>Bacteria</taxon>
        <taxon>Bacillati</taxon>
        <taxon>Actinomycetota</taxon>
        <taxon>Actinomycetes</taxon>
        <taxon>Kitasatosporales</taxon>
        <taxon>Streptomycetaceae</taxon>
        <taxon>Streptomyces</taxon>
    </lineage>
</organism>
<accession>A0A5J4LRQ4</accession>
<gene>
    <name evidence="1" type="ORF">San01_67170</name>
</gene>
<evidence type="ECO:0008006" key="3">
    <source>
        <dbReference type="Google" id="ProtNLM"/>
    </source>
</evidence>
<dbReference type="AlphaFoldDB" id="A0A5J4LRQ4"/>
<dbReference type="SUPFAM" id="SSF52540">
    <property type="entry name" value="P-loop containing nucleoside triphosphate hydrolases"/>
    <property type="match status" value="1"/>
</dbReference>
<protein>
    <recommendedName>
        <fullName evidence="3">Uridine kinase</fullName>
    </recommendedName>
</protein>
<dbReference type="EMBL" id="BLAG01000026">
    <property type="protein sequence ID" value="GES34229.1"/>
    <property type="molecule type" value="Genomic_DNA"/>
</dbReference>
<evidence type="ECO:0000313" key="2">
    <source>
        <dbReference type="Proteomes" id="UP000325598"/>
    </source>
</evidence>
<dbReference type="Proteomes" id="UP000325598">
    <property type="component" value="Unassembled WGS sequence"/>
</dbReference>